<dbReference type="EMBL" id="CASHSV030000002">
    <property type="protein sequence ID" value="CAJ2635678.1"/>
    <property type="molecule type" value="Genomic_DNA"/>
</dbReference>
<accession>A0ACB0IVQ7</accession>
<reference evidence="1" key="1">
    <citation type="submission" date="2023-10" db="EMBL/GenBank/DDBJ databases">
        <authorList>
            <person name="Rodriguez Cubillos JULIANA M."/>
            <person name="De Vega J."/>
        </authorList>
    </citation>
    <scope>NUCLEOTIDE SEQUENCE</scope>
</reference>
<name>A0ACB0IVQ7_TRIPR</name>
<dbReference type="Proteomes" id="UP001177021">
    <property type="component" value="Unassembled WGS sequence"/>
</dbReference>
<proteinExistence type="predicted"/>
<protein>
    <submittedName>
        <fullName evidence="1">Uncharacterized protein</fullName>
    </submittedName>
</protein>
<gene>
    <name evidence="1" type="ORF">MILVUS5_LOCUS6320</name>
</gene>
<evidence type="ECO:0000313" key="1">
    <source>
        <dbReference type="EMBL" id="CAJ2635678.1"/>
    </source>
</evidence>
<organism evidence="1 2">
    <name type="scientific">Trifolium pratense</name>
    <name type="common">Red clover</name>
    <dbReference type="NCBI Taxonomy" id="57577"/>
    <lineage>
        <taxon>Eukaryota</taxon>
        <taxon>Viridiplantae</taxon>
        <taxon>Streptophyta</taxon>
        <taxon>Embryophyta</taxon>
        <taxon>Tracheophyta</taxon>
        <taxon>Spermatophyta</taxon>
        <taxon>Magnoliopsida</taxon>
        <taxon>eudicotyledons</taxon>
        <taxon>Gunneridae</taxon>
        <taxon>Pentapetalae</taxon>
        <taxon>rosids</taxon>
        <taxon>fabids</taxon>
        <taxon>Fabales</taxon>
        <taxon>Fabaceae</taxon>
        <taxon>Papilionoideae</taxon>
        <taxon>50 kb inversion clade</taxon>
        <taxon>NPAAA clade</taxon>
        <taxon>Hologalegina</taxon>
        <taxon>IRL clade</taxon>
        <taxon>Trifolieae</taxon>
        <taxon>Trifolium</taxon>
    </lineage>
</organism>
<sequence>MEATKHRQKLQWEYGVATLASRFSTVTINHPLDVVQTRFQVNDGRRPFSQIPRYNNTAHAIFTIARLEGLRGLYAGFLAGAVGSTISSGLGLLYYVKAKQRHAIAMSSEEKYIPDLASAMEAGALVCLCRNPFSLVKTRLQLQTPLHQARPYAGLYDAFRTIKREEGFSALFRGIVPSLFMVSYIAIHVTVYEELRKTIVNLKTKGSKIQHQNPDQILNSVDFAVLGATSRVAAIFPTYPFQVIRTRLQQRPDSDGIPRYRNSWHIVKEIARFEGVRGFYKGITPNLLINIPVASMTFIVYENVLKLLKLAKRND</sequence>
<comment type="caution">
    <text evidence="1">The sequence shown here is derived from an EMBL/GenBank/DDBJ whole genome shotgun (WGS) entry which is preliminary data.</text>
</comment>
<keyword evidence="2" id="KW-1185">Reference proteome</keyword>
<evidence type="ECO:0000313" key="2">
    <source>
        <dbReference type="Proteomes" id="UP001177021"/>
    </source>
</evidence>